<accession>A0A3B0S1H5</accession>
<gene>
    <name evidence="2" type="ORF">MNBD_ALPHA07-2098</name>
</gene>
<dbReference type="AlphaFoldDB" id="A0A3B0S1H5"/>
<dbReference type="PROSITE" id="PS51257">
    <property type="entry name" value="PROKAR_LIPOPROTEIN"/>
    <property type="match status" value="1"/>
</dbReference>
<evidence type="ECO:0000256" key="1">
    <source>
        <dbReference type="SAM" id="MobiDB-lite"/>
    </source>
</evidence>
<feature type="compositionally biased region" description="Low complexity" evidence="1">
    <location>
        <begin position="44"/>
        <end position="59"/>
    </location>
</feature>
<protein>
    <recommendedName>
        <fullName evidence="3">Excalibur calcium-binding domain-containing protein</fullName>
    </recommendedName>
</protein>
<evidence type="ECO:0000313" key="2">
    <source>
        <dbReference type="EMBL" id="VAV97592.1"/>
    </source>
</evidence>
<proteinExistence type="predicted"/>
<feature type="compositionally biased region" description="Low complexity" evidence="1">
    <location>
        <begin position="67"/>
        <end position="87"/>
    </location>
</feature>
<evidence type="ECO:0008006" key="3">
    <source>
        <dbReference type="Google" id="ProtNLM"/>
    </source>
</evidence>
<feature type="region of interest" description="Disordered" evidence="1">
    <location>
        <begin position="38"/>
        <end position="132"/>
    </location>
</feature>
<organism evidence="2">
    <name type="scientific">hydrothermal vent metagenome</name>
    <dbReference type="NCBI Taxonomy" id="652676"/>
    <lineage>
        <taxon>unclassified sequences</taxon>
        <taxon>metagenomes</taxon>
        <taxon>ecological metagenomes</taxon>
    </lineage>
</organism>
<sequence length="240" mass="25137">MRYILAVVALTGLAACETLPPASKSGVGFGNYDQYQKEQTQRKAQSAGAAGAALPAPDAVSGETLEPAQSVGQPAVVAQPQTQVQPQSKPETDLAAATQTALNSTPTPDNPGISDENDFDAVGSRRTIESDKERMARIKENYKVIAPQALPKRSGSTGPNIVDYALRSKHPVGTQIYKRVNLGGASKYARGCGKFASPDLAQIQFLAKGGPQRDKLGLDPDGDGFACAWDPAPFRKAAGG</sequence>
<name>A0A3B0S1H5_9ZZZZ</name>
<feature type="compositionally biased region" description="Polar residues" evidence="1">
    <location>
        <begin position="97"/>
        <end position="107"/>
    </location>
</feature>
<dbReference type="EMBL" id="UOEG01000165">
    <property type="protein sequence ID" value="VAV97592.1"/>
    <property type="molecule type" value="Genomic_DNA"/>
</dbReference>
<reference evidence="2" key="1">
    <citation type="submission" date="2018-06" db="EMBL/GenBank/DDBJ databases">
        <authorList>
            <person name="Zhirakovskaya E."/>
        </authorList>
    </citation>
    <scope>NUCLEOTIDE SEQUENCE</scope>
</reference>